<keyword evidence="3" id="KW-1185">Reference proteome</keyword>
<organism evidence="2 3">
    <name type="scientific">Endozoicomonas montiporae</name>
    <dbReference type="NCBI Taxonomy" id="1027273"/>
    <lineage>
        <taxon>Bacteria</taxon>
        <taxon>Pseudomonadati</taxon>
        <taxon>Pseudomonadota</taxon>
        <taxon>Gammaproteobacteria</taxon>
        <taxon>Oceanospirillales</taxon>
        <taxon>Endozoicomonadaceae</taxon>
        <taxon>Endozoicomonas</taxon>
    </lineage>
</organism>
<accession>A0A081N7U1</accession>
<protein>
    <submittedName>
        <fullName evidence="2">Uncharacterized protein</fullName>
    </submittedName>
</protein>
<evidence type="ECO:0000256" key="1">
    <source>
        <dbReference type="SAM" id="Phobius"/>
    </source>
</evidence>
<reference evidence="2 3" key="1">
    <citation type="submission" date="2014-06" db="EMBL/GenBank/DDBJ databases">
        <title>Whole Genome Sequences of Three Symbiotic Endozoicomonas Bacteria.</title>
        <authorList>
            <person name="Neave M.J."/>
            <person name="Apprill A."/>
            <person name="Voolstra C.R."/>
        </authorList>
    </citation>
    <scope>NUCLEOTIDE SEQUENCE [LARGE SCALE GENOMIC DNA]</scope>
    <source>
        <strain evidence="2 3">LMG 24815</strain>
    </source>
</reference>
<gene>
    <name evidence="2" type="ORF">GZ77_09210</name>
</gene>
<feature type="transmembrane region" description="Helical" evidence="1">
    <location>
        <begin position="30"/>
        <end position="49"/>
    </location>
</feature>
<evidence type="ECO:0000313" key="3">
    <source>
        <dbReference type="Proteomes" id="UP000028006"/>
    </source>
</evidence>
<comment type="caution">
    <text evidence="2">The sequence shown here is derived from an EMBL/GenBank/DDBJ whole genome shotgun (WGS) entry which is preliminary data.</text>
</comment>
<sequence>MNKVLTVIRFLFTVVAAYFLLYGFKEIDFLFIVLGFLVYGFGIGVTLLVDGSLNDEGCKDRGGPTHISRY</sequence>
<dbReference type="EMBL" id="JOKG01000002">
    <property type="protein sequence ID" value="KEQ14514.1"/>
    <property type="molecule type" value="Genomic_DNA"/>
</dbReference>
<name>A0A081N7U1_9GAMM</name>
<evidence type="ECO:0000313" key="2">
    <source>
        <dbReference type="EMBL" id="KEQ14514.1"/>
    </source>
</evidence>
<keyword evidence="1" id="KW-1133">Transmembrane helix</keyword>
<dbReference type="Proteomes" id="UP000028006">
    <property type="component" value="Unassembled WGS sequence"/>
</dbReference>
<proteinExistence type="predicted"/>
<keyword evidence="1" id="KW-0812">Transmembrane</keyword>
<feature type="transmembrane region" description="Helical" evidence="1">
    <location>
        <begin position="7"/>
        <end position="24"/>
    </location>
</feature>
<dbReference type="RefSeq" id="WP_034874426.1">
    <property type="nucleotide sequence ID" value="NZ_JOKG01000002.1"/>
</dbReference>
<keyword evidence="1" id="KW-0472">Membrane</keyword>
<dbReference type="AlphaFoldDB" id="A0A081N7U1"/>